<accession>A0A2P2LN05</accession>
<proteinExistence type="predicted"/>
<organism evidence="2">
    <name type="scientific">Rhizophora mucronata</name>
    <name type="common">Asiatic mangrove</name>
    <dbReference type="NCBI Taxonomy" id="61149"/>
    <lineage>
        <taxon>Eukaryota</taxon>
        <taxon>Viridiplantae</taxon>
        <taxon>Streptophyta</taxon>
        <taxon>Embryophyta</taxon>
        <taxon>Tracheophyta</taxon>
        <taxon>Spermatophyta</taxon>
        <taxon>Magnoliopsida</taxon>
        <taxon>eudicotyledons</taxon>
        <taxon>Gunneridae</taxon>
        <taxon>Pentapetalae</taxon>
        <taxon>rosids</taxon>
        <taxon>fabids</taxon>
        <taxon>Malpighiales</taxon>
        <taxon>Rhizophoraceae</taxon>
        <taxon>Rhizophora</taxon>
    </lineage>
</organism>
<name>A0A2P2LN05_RHIMU</name>
<feature type="transmembrane region" description="Helical" evidence="1">
    <location>
        <begin position="101"/>
        <end position="118"/>
    </location>
</feature>
<dbReference type="AlphaFoldDB" id="A0A2P2LN05"/>
<evidence type="ECO:0000313" key="2">
    <source>
        <dbReference type="EMBL" id="MBX19357.1"/>
    </source>
</evidence>
<keyword evidence="1" id="KW-0812">Transmembrane</keyword>
<keyword evidence="1" id="KW-0472">Membrane</keyword>
<reference evidence="2" key="1">
    <citation type="submission" date="2018-02" db="EMBL/GenBank/DDBJ databases">
        <title>Rhizophora mucronata_Transcriptome.</title>
        <authorList>
            <person name="Meera S.P."/>
            <person name="Sreeshan A."/>
            <person name="Augustine A."/>
        </authorList>
    </citation>
    <scope>NUCLEOTIDE SEQUENCE</scope>
    <source>
        <tissue evidence="2">Leaf</tissue>
    </source>
</reference>
<dbReference type="EMBL" id="GGEC01038873">
    <property type="protein sequence ID" value="MBX19357.1"/>
    <property type="molecule type" value="Transcribed_RNA"/>
</dbReference>
<protein>
    <submittedName>
        <fullName evidence="2">Uncharacterized protein MANES_15G171800</fullName>
    </submittedName>
</protein>
<sequence length="121" mass="13530">MLRQVSRLLGRPIAAQQQVKMLAGRAFFSTDVPATPTEDSTFVESWKKLIPNIEPPKTPSAFMKPRPPPPSSIPSKLTVNFVLPYESVLSGKEVRVYGPRCAFLWSFMIWVLIGYGGFCDI</sequence>
<evidence type="ECO:0000256" key="1">
    <source>
        <dbReference type="SAM" id="Phobius"/>
    </source>
</evidence>
<keyword evidence="1" id="KW-1133">Transmembrane helix</keyword>